<protein>
    <recommendedName>
        <fullName evidence="1">PIN-like domain-containing protein</fullName>
    </recommendedName>
</protein>
<reference evidence="2" key="1">
    <citation type="submission" date="2021-01" db="EMBL/GenBank/DDBJ databases">
        <title>Modified the classification status of verrucomicrobia.</title>
        <authorList>
            <person name="Feng X."/>
        </authorList>
    </citation>
    <scope>NUCLEOTIDE SEQUENCE</scope>
    <source>
        <strain evidence="2">5K15</strain>
    </source>
</reference>
<dbReference type="Proteomes" id="UP000634206">
    <property type="component" value="Unassembled WGS sequence"/>
</dbReference>
<sequence>MIWAFIDYENVGSLEELNLQKYDRLLVFVGPRHKRINLGDIPTDSFSRLEIIRMETTGNNNLDFHLTFYMGVAHRAADNKISFHVISHDKGFDGLINHLKSQGRTCLRKGSAKKKVAKAAAKKTATKKVAKKVAKKAVKKVAKKAAKKGIASNTSTAKIITKLRLVAQDKRPNTVAKLVNWIANSSPAGNENNAKQILENLKREGVVRGQENGKCVYP</sequence>
<dbReference type="EMBL" id="JAENIG010000002">
    <property type="protein sequence ID" value="MBK1854035.1"/>
    <property type="molecule type" value="Genomic_DNA"/>
</dbReference>
<evidence type="ECO:0000259" key="1">
    <source>
        <dbReference type="Pfam" id="PF18475"/>
    </source>
</evidence>
<evidence type="ECO:0000313" key="2">
    <source>
        <dbReference type="EMBL" id="MBK1854035.1"/>
    </source>
</evidence>
<name>A0AAE2SCL2_9BACT</name>
<dbReference type="InterPro" id="IPR041494">
    <property type="entry name" value="PIN7"/>
</dbReference>
<dbReference type="RefSeq" id="WP_309488643.1">
    <property type="nucleotide sequence ID" value="NZ_JAENIG010000002.1"/>
</dbReference>
<evidence type="ECO:0000313" key="3">
    <source>
        <dbReference type="Proteomes" id="UP000634206"/>
    </source>
</evidence>
<gene>
    <name evidence="2" type="ORF">JIN83_03640</name>
</gene>
<proteinExistence type="predicted"/>
<dbReference type="AlphaFoldDB" id="A0AAE2SCL2"/>
<feature type="domain" description="PIN-like" evidence="1">
    <location>
        <begin position="5"/>
        <end position="103"/>
    </location>
</feature>
<organism evidence="2 3">
    <name type="scientific">Oceaniferula flava</name>
    <dbReference type="NCBI Taxonomy" id="2800421"/>
    <lineage>
        <taxon>Bacteria</taxon>
        <taxon>Pseudomonadati</taxon>
        <taxon>Verrucomicrobiota</taxon>
        <taxon>Verrucomicrobiia</taxon>
        <taxon>Verrucomicrobiales</taxon>
        <taxon>Verrucomicrobiaceae</taxon>
        <taxon>Oceaniferula</taxon>
    </lineage>
</organism>
<accession>A0AAE2SCL2</accession>
<keyword evidence="3" id="KW-1185">Reference proteome</keyword>
<dbReference type="Pfam" id="PF18475">
    <property type="entry name" value="PIN7"/>
    <property type="match status" value="1"/>
</dbReference>
<comment type="caution">
    <text evidence="2">The sequence shown here is derived from an EMBL/GenBank/DDBJ whole genome shotgun (WGS) entry which is preliminary data.</text>
</comment>